<reference evidence="2 3" key="1">
    <citation type="submission" date="2021-06" db="EMBL/GenBank/DDBJ databases">
        <authorList>
            <person name="Criscuolo A."/>
        </authorList>
    </citation>
    <scope>NUCLEOTIDE SEQUENCE [LARGE SCALE GENOMIC DNA]</scope>
    <source>
        <strain evidence="3">CIP 111802</strain>
    </source>
</reference>
<keyword evidence="1" id="KW-1133">Transmembrane helix</keyword>
<evidence type="ECO:0000313" key="3">
    <source>
        <dbReference type="Proteomes" id="UP000730618"/>
    </source>
</evidence>
<name>A0ABM8VUS2_9BACL</name>
<proteinExistence type="predicted"/>
<dbReference type="Proteomes" id="UP000730618">
    <property type="component" value="Unassembled WGS sequence"/>
</dbReference>
<dbReference type="EMBL" id="CAJVCE010000057">
    <property type="protein sequence ID" value="CAG7659055.1"/>
    <property type="molecule type" value="Genomic_DNA"/>
</dbReference>
<keyword evidence="3" id="KW-1185">Reference proteome</keyword>
<gene>
    <name evidence="2" type="ORF">PAECIP111802_07307</name>
</gene>
<comment type="caution">
    <text evidence="2">The sequence shown here is derived from an EMBL/GenBank/DDBJ whole genome shotgun (WGS) entry which is preliminary data.</text>
</comment>
<keyword evidence="1" id="KW-0812">Transmembrane</keyword>
<evidence type="ECO:0000313" key="2">
    <source>
        <dbReference type="EMBL" id="CAG7659055.1"/>
    </source>
</evidence>
<keyword evidence="1" id="KW-0472">Membrane</keyword>
<organism evidence="2 3">
    <name type="scientific">Paenibacillus allorhizosphaerae</name>
    <dbReference type="NCBI Taxonomy" id="2849866"/>
    <lineage>
        <taxon>Bacteria</taxon>
        <taxon>Bacillati</taxon>
        <taxon>Bacillota</taxon>
        <taxon>Bacilli</taxon>
        <taxon>Bacillales</taxon>
        <taxon>Paenibacillaceae</taxon>
        <taxon>Paenibacillus</taxon>
    </lineage>
</organism>
<feature type="transmembrane region" description="Helical" evidence="1">
    <location>
        <begin position="12"/>
        <end position="32"/>
    </location>
</feature>
<accession>A0ABM8VUS2</accession>
<evidence type="ECO:0000256" key="1">
    <source>
        <dbReference type="SAM" id="Phobius"/>
    </source>
</evidence>
<sequence>MLTMWLLSVPTVLNNMFMMTSIQCFIMIRMIIQDVS</sequence>
<protein>
    <submittedName>
        <fullName evidence="2">Uncharacterized protein</fullName>
    </submittedName>
</protein>